<organism evidence="1 2">
    <name type="scientific">Kitasatospora aburaviensis</name>
    <dbReference type="NCBI Taxonomy" id="67265"/>
    <lineage>
        <taxon>Bacteria</taxon>
        <taxon>Bacillati</taxon>
        <taxon>Actinomycetota</taxon>
        <taxon>Actinomycetes</taxon>
        <taxon>Kitasatosporales</taxon>
        <taxon>Streptomycetaceae</taxon>
        <taxon>Kitasatospora</taxon>
    </lineage>
</organism>
<sequence length="83" mass="9091">MESDPAQAYTDELLALTGDLARPAADDFVRRVYESGVFHGSRTALANVAAMENEKDAQIRRLGERLMALGEDPLDITRLLSGK</sequence>
<name>A0ABW1F8D3_9ACTN</name>
<keyword evidence="2" id="KW-1185">Reference proteome</keyword>
<dbReference type="Proteomes" id="UP001596067">
    <property type="component" value="Unassembled WGS sequence"/>
</dbReference>
<reference evidence="2" key="1">
    <citation type="journal article" date="2019" name="Int. J. Syst. Evol. Microbiol.">
        <title>The Global Catalogue of Microorganisms (GCM) 10K type strain sequencing project: providing services to taxonomists for standard genome sequencing and annotation.</title>
        <authorList>
            <consortium name="The Broad Institute Genomics Platform"/>
            <consortium name="The Broad Institute Genome Sequencing Center for Infectious Disease"/>
            <person name="Wu L."/>
            <person name="Ma J."/>
        </authorList>
    </citation>
    <scope>NUCLEOTIDE SEQUENCE [LARGE SCALE GENOMIC DNA]</scope>
    <source>
        <strain evidence="2">CGMCC 4.1469</strain>
    </source>
</reference>
<evidence type="ECO:0000313" key="2">
    <source>
        <dbReference type="Proteomes" id="UP001596067"/>
    </source>
</evidence>
<protein>
    <submittedName>
        <fullName evidence="1">Uncharacterized protein</fullName>
    </submittedName>
</protein>
<accession>A0ABW1F8D3</accession>
<gene>
    <name evidence="1" type="ORF">ACFP0N_35125</name>
</gene>
<evidence type="ECO:0000313" key="1">
    <source>
        <dbReference type="EMBL" id="MFC5890202.1"/>
    </source>
</evidence>
<dbReference type="EMBL" id="JBHSOD010000075">
    <property type="protein sequence ID" value="MFC5890202.1"/>
    <property type="molecule type" value="Genomic_DNA"/>
</dbReference>
<dbReference type="RefSeq" id="WP_345328085.1">
    <property type="nucleotide sequence ID" value="NZ_BAAAVH010000016.1"/>
</dbReference>
<proteinExistence type="predicted"/>
<comment type="caution">
    <text evidence="1">The sequence shown here is derived from an EMBL/GenBank/DDBJ whole genome shotgun (WGS) entry which is preliminary data.</text>
</comment>